<keyword evidence="2" id="KW-0472">Membrane</keyword>
<feature type="transmembrane region" description="Helical" evidence="2">
    <location>
        <begin position="673"/>
        <end position="697"/>
    </location>
</feature>
<feature type="transmembrane region" description="Helical" evidence="2">
    <location>
        <begin position="268"/>
        <end position="291"/>
    </location>
</feature>
<keyword evidence="4" id="KW-1185">Reference proteome</keyword>
<dbReference type="OrthoDB" id="294667at2759"/>
<keyword evidence="2" id="KW-1133">Transmembrane helix</keyword>
<feature type="transmembrane region" description="Helical" evidence="2">
    <location>
        <begin position="127"/>
        <end position="146"/>
    </location>
</feature>
<feature type="transmembrane region" description="Helical" evidence="2">
    <location>
        <begin position="158"/>
        <end position="177"/>
    </location>
</feature>
<feature type="transmembrane region" description="Helical" evidence="2">
    <location>
        <begin position="303"/>
        <end position="325"/>
    </location>
</feature>
<feature type="transmembrane region" description="Helical" evidence="2">
    <location>
        <begin position="189"/>
        <end position="208"/>
    </location>
</feature>
<proteinExistence type="predicted"/>
<feature type="compositionally biased region" description="Polar residues" evidence="1">
    <location>
        <begin position="1"/>
        <end position="13"/>
    </location>
</feature>
<dbReference type="EMBL" id="CAJJDO010000146">
    <property type="protein sequence ID" value="CAD8207231.1"/>
    <property type="molecule type" value="Genomic_DNA"/>
</dbReference>
<evidence type="ECO:0000313" key="3">
    <source>
        <dbReference type="EMBL" id="CAD8207231.1"/>
    </source>
</evidence>
<organism evidence="3 4">
    <name type="scientific">Paramecium pentaurelia</name>
    <dbReference type="NCBI Taxonomy" id="43138"/>
    <lineage>
        <taxon>Eukaryota</taxon>
        <taxon>Sar</taxon>
        <taxon>Alveolata</taxon>
        <taxon>Ciliophora</taxon>
        <taxon>Intramacronucleata</taxon>
        <taxon>Oligohymenophorea</taxon>
        <taxon>Peniculida</taxon>
        <taxon>Parameciidae</taxon>
        <taxon>Paramecium</taxon>
    </lineage>
</organism>
<comment type="caution">
    <text evidence="3">The sequence shown here is derived from an EMBL/GenBank/DDBJ whole genome shotgun (WGS) entry which is preliminary data.</text>
</comment>
<feature type="region of interest" description="Disordered" evidence="1">
    <location>
        <begin position="1"/>
        <end position="64"/>
    </location>
</feature>
<evidence type="ECO:0000313" key="4">
    <source>
        <dbReference type="Proteomes" id="UP000689195"/>
    </source>
</evidence>
<name>A0A8S1XZR9_9CILI</name>
<keyword evidence="2" id="KW-0812">Transmembrane</keyword>
<evidence type="ECO:0008006" key="5">
    <source>
        <dbReference type="Google" id="ProtNLM"/>
    </source>
</evidence>
<feature type="compositionally biased region" description="Basic and acidic residues" evidence="1">
    <location>
        <begin position="28"/>
        <end position="46"/>
    </location>
</feature>
<feature type="transmembrane region" description="Helical" evidence="2">
    <location>
        <begin position="634"/>
        <end position="657"/>
    </location>
</feature>
<dbReference type="AlphaFoldDB" id="A0A8S1XZR9"/>
<evidence type="ECO:0000256" key="1">
    <source>
        <dbReference type="SAM" id="MobiDB-lite"/>
    </source>
</evidence>
<sequence>MQKKSISSNQIRQPNHDRNESRMPISVKEQEKKQQEKKQQEKKEQQQEVAPVNPSKDNEDIKPRKEQQVLSSLLRYCKSRPDPELVWEPHQNKQLMSEFQELIENRFKEVKRSSSIYKYNAKIGFQAFIYLLNILELIFTLSYGSYNEITNDNTYYETCYNLSIILCVLLHSGTWMYTYKFREVVRESFFVQIAYYIFYLIMGVLSYFKLAPFIYYMNRDQSIRQFSFSEINKYLQLSGEDKFRNPCRLFKERTKPVNIFRDLIFHRVALLSMIITMTIQTIPQLFIQGFYNTQKESWDGFNVFSYLFLISNLIYYLLELQFIVFTTTYRQMQTELQFKLQKIKLYSIQETKQLFKSDLNYMGFVKSFYFHIDPSAFSPYQKKRCMIQILYFLMKQKKVKNIEFHYIDLYHEVTLQYLANCFQLIKVESINLLYFNDNNLAQINRIFQGINNLKIEKQTSSNLNTKWEADKIDPNASDEKINEIQFIENPKINTGWQAVQKNQFIKDDYIQLSAEYQALIPNDLRRSLNLNRGISGLIVNQLSRIEDNQQNLLVQIETNEQIIIDAKNQIDSITKRDLYAQSVGNIQFLLKLYDYYEVWSKLNQYQATIQTFWSVLNGSLQIVSLIYLNNEPNMFISALIALTAINPILQMLSFAVFQQRVFKNFSPLRQLSYILLFAIFNFLKIWDIVMICLFLAVRQFAEDVKREFSGQGYLKFKSYASKFSGSIATSVFQNERVQADPNDIKQIQNQPFYEAVMWRTNVEEALNKIPQFFVYILSLASTQLDGIWVFSFGQQIKEGIFAVKDLLEVVIKDYFIPALILSTVSVDQFFQSMLYLSSISNQILLEYPKSFQIVSKVKQQYLKEKFTFKINVKTLNFTNYGDLKKQKLLAQFRYVLASINTILEIDQAQRLFCMGAELNDLIRCLKVSPLYQIKLNYYLDEVKPEHIPHINAFIKNCPQNLQFLQIQVESSNVQQMQVCVERNKILTAFSYSYFQIIQQYKDKSVVVQQQTLIIDENFLKLDRYDFEQFYFEVSGNLNLRSCHKLFEKFDQLQVFKASIFNNAEIQTFEFSQNLRSKALNILDITCENIILSFKQYPFNNLKQFKMILKRCEFNKEELKRILQGLNNKTEVVYIDMSQCLSRFTVIEQKDLVRGLEIRKIDAFIKI</sequence>
<dbReference type="Proteomes" id="UP000689195">
    <property type="component" value="Unassembled WGS sequence"/>
</dbReference>
<accession>A0A8S1XZR9</accession>
<gene>
    <name evidence="3" type="ORF">PPENT_87.1.T1460117</name>
</gene>
<evidence type="ECO:0000256" key="2">
    <source>
        <dbReference type="SAM" id="Phobius"/>
    </source>
</evidence>
<feature type="transmembrane region" description="Helical" evidence="2">
    <location>
        <begin position="611"/>
        <end position="628"/>
    </location>
</feature>
<reference evidence="3" key="1">
    <citation type="submission" date="2021-01" db="EMBL/GenBank/DDBJ databases">
        <authorList>
            <consortium name="Genoscope - CEA"/>
            <person name="William W."/>
        </authorList>
    </citation>
    <scope>NUCLEOTIDE SEQUENCE</scope>
</reference>
<protein>
    <recommendedName>
        <fullName evidence="5">Transmembrane protein</fullName>
    </recommendedName>
</protein>